<dbReference type="PRINTS" id="PR00480">
    <property type="entry name" value="ASTACIN"/>
</dbReference>
<keyword evidence="10" id="KW-1185">Reference proteome</keyword>
<reference evidence="9 10" key="1">
    <citation type="submission" date="2015-04" db="EMBL/GenBank/DDBJ databases">
        <authorList>
            <person name="Syromyatnikov M.Y."/>
            <person name="Popov V.N."/>
        </authorList>
    </citation>
    <scope>NUCLEOTIDE SEQUENCE [LARGE SCALE GENOMIC DNA]</scope>
</reference>
<protein>
    <recommendedName>
        <fullName evidence="7">Metalloendopeptidase</fullName>
        <ecNumber evidence="7">3.4.24.-</ecNumber>
    </recommendedName>
</protein>
<evidence type="ECO:0000256" key="2">
    <source>
        <dbReference type="ARBA" id="ARBA00022723"/>
    </source>
</evidence>
<dbReference type="PANTHER" id="PTHR10127:SF780">
    <property type="entry name" value="METALLOENDOPEPTIDASE"/>
    <property type="match status" value="1"/>
</dbReference>
<proteinExistence type="predicted"/>
<dbReference type="GO" id="GO:0004222">
    <property type="term" value="F:metalloendopeptidase activity"/>
    <property type="evidence" value="ECO:0007669"/>
    <property type="project" value="UniProtKB-UniRule"/>
</dbReference>
<feature type="binding site" evidence="6">
    <location>
        <position position="527"/>
    </location>
    <ligand>
        <name>Zn(2+)</name>
        <dbReference type="ChEBI" id="CHEBI:29105"/>
        <note>catalytic</note>
    </ligand>
</feature>
<accession>A0A1J1IVP8</accession>
<feature type="signal peptide" evidence="7">
    <location>
        <begin position="1"/>
        <end position="22"/>
    </location>
</feature>
<keyword evidence="4 6" id="KW-0862">Zinc</keyword>
<dbReference type="InterPro" id="IPR024079">
    <property type="entry name" value="MetalloPept_cat_dom_sf"/>
</dbReference>
<feature type="binding site" evidence="6">
    <location>
        <position position="517"/>
    </location>
    <ligand>
        <name>Zn(2+)</name>
        <dbReference type="ChEBI" id="CHEBI:29105"/>
        <note>catalytic</note>
    </ligand>
</feature>
<feature type="binding site" evidence="6">
    <location>
        <position position="198"/>
    </location>
    <ligand>
        <name>Zn(2+)</name>
        <dbReference type="ChEBI" id="CHEBI:29105"/>
        <note>catalytic</note>
    </ligand>
</feature>
<evidence type="ECO:0000256" key="3">
    <source>
        <dbReference type="ARBA" id="ARBA00022801"/>
    </source>
</evidence>
<dbReference type="InterPro" id="IPR001506">
    <property type="entry name" value="Peptidase_M12A"/>
</dbReference>
<dbReference type="AlphaFoldDB" id="A0A1J1IVP8"/>
<dbReference type="SMART" id="SM00235">
    <property type="entry name" value="ZnMc"/>
    <property type="match status" value="2"/>
</dbReference>
<dbReference type="EMBL" id="CVRI01000058">
    <property type="protein sequence ID" value="CRL02609.1"/>
    <property type="molecule type" value="Genomic_DNA"/>
</dbReference>
<feature type="binding site" evidence="6">
    <location>
        <position position="521"/>
    </location>
    <ligand>
        <name>Zn(2+)</name>
        <dbReference type="ChEBI" id="CHEBI:29105"/>
        <note>catalytic</note>
    </ligand>
</feature>
<keyword evidence="2 6" id="KW-0479">Metal-binding</keyword>
<dbReference type="InterPro" id="IPR006026">
    <property type="entry name" value="Peptidase_Metallo"/>
</dbReference>
<dbReference type="Proteomes" id="UP000183832">
    <property type="component" value="Unassembled WGS sequence"/>
</dbReference>
<dbReference type="EC" id="3.4.24.-" evidence="7"/>
<organism evidence="9 10">
    <name type="scientific">Clunio marinus</name>
    <dbReference type="NCBI Taxonomy" id="568069"/>
    <lineage>
        <taxon>Eukaryota</taxon>
        <taxon>Metazoa</taxon>
        <taxon>Ecdysozoa</taxon>
        <taxon>Arthropoda</taxon>
        <taxon>Hexapoda</taxon>
        <taxon>Insecta</taxon>
        <taxon>Pterygota</taxon>
        <taxon>Neoptera</taxon>
        <taxon>Endopterygota</taxon>
        <taxon>Diptera</taxon>
        <taxon>Nematocera</taxon>
        <taxon>Chironomoidea</taxon>
        <taxon>Chironomidae</taxon>
        <taxon>Clunio</taxon>
    </lineage>
</organism>
<feature type="domain" description="Peptidase M12A" evidence="8">
    <location>
        <begin position="418"/>
        <end position="621"/>
    </location>
</feature>
<keyword evidence="1 6" id="KW-0645">Protease</keyword>
<sequence length="622" mass="72298">MKSNFKIISLVILLAIFAQIIAKPARKAKRDDNSLDAEIREQILPPADGVNSLEITSKNVKKELENGGLFQGDIKLLNEQKEFLSPSPGNFISRTGLLNEYYRWPKDKKGHVIVPYYIDGGSSYSENDKKIIRYAMNDLEKYTCVRFREWNSDEDFIMIYDGYDGCWSHMGRIGKQQEVGLQKNGCIHRGTIIHELIHTLGYDHMHSHVDRDDYVEIIYDNIKKNDISNFDKVDPELFSNFNTSYDLYSVMHYDKKAFSKNGKATIVPKDSRFRDFIGQRTGLSKGDVTRINNMYQCSNRHLPESWTILKKRAMFSKLKSFFFVLNLILSLTLQVKAKPFDDKIVFRDDDDDLSLLNLESSNQLLQSVDDLRALNTEGEIVQKESEEGEHFQGDIKLLPEQKEFLLANESDGSLPTRTGLTNEYFRWPKDRNGFVVVPYVISPKSQYTNYQKQLIRYSMNDIERYTCIRFIESSKSYKDYIVIYDDGGCYSNLGKIGGAQELSLKKNGCFSRGTIIHELIHALGYDHMHCHSDRDRFVEIRWDNIKNGRADNFYKVDSKRFSNFNTGYDLFSVMHYDMKAFSKNGKETIVPRNRRFRNIMGQRKGMSIGDAQRVNNMYRCRF</sequence>
<name>A0A1J1IVP8_9DIPT</name>
<gene>
    <name evidence="9" type="ORF">CLUMA_CG015841</name>
</gene>
<evidence type="ECO:0000313" key="9">
    <source>
        <dbReference type="EMBL" id="CRL02609.1"/>
    </source>
</evidence>
<evidence type="ECO:0000256" key="5">
    <source>
        <dbReference type="ARBA" id="ARBA00023049"/>
    </source>
</evidence>
<keyword evidence="7" id="KW-0732">Signal</keyword>
<comment type="caution">
    <text evidence="6">Lacks conserved residue(s) required for the propagation of feature annotation.</text>
</comment>
<dbReference type="Pfam" id="PF01400">
    <property type="entry name" value="Astacin"/>
    <property type="match status" value="2"/>
</dbReference>
<dbReference type="PANTHER" id="PTHR10127">
    <property type="entry name" value="DISCOIDIN, CUB, EGF, LAMININ , AND ZINC METALLOPROTEASE DOMAIN CONTAINING"/>
    <property type="match status" value="1"/>
</dbReference>
<dbReference type="STRING" id="568069.A0A1J1IVP8"/>
<dbReference type="PROSITE" id="PS51864">
    <property type="entry name" value="ASTACIN"/>
    <property type="match status" value="2"/>
</dbReference>
<evidence type="ECO:0000256" key="1">
    <source>
        <dbReference type="ARBA" id="ARBA00022670"/>
    </source>
</evidence>
<evidence type="ECO:0000256" key="4">
    <source>
        <dbReference type="ARBA" id="ARBA00022833"/>
    </source>
</evidence>
<evidence type="ECO:0000313" key="10">
    <source>
        <dbReference type="Proteomes" id="UP000183832"/>
    </source>
</evidence>
<dbReference type="GO" id="GO:0006508">
    <property type="term" value="P:proteolysis"/>
    <property type="evidence" value="ECO:0007669"/>
    <property type="project" value="UniProtKB-KW"/>
</dbReference>
<keyword evidence="5 6" id="KW-0482">Metalloprotease</keyword>
<feature type="active site" evidence="6">
    <location>
        <position position="195"/>
    </location>
</feature>
<dbReference type="OrthoDB" id="291007at2759"/>
<dbReference type="GO" id="GO:0008270">
    <property type="term" value="F:zinc ion binding"/>
    <property type="evidence" value="ECO:0007669"/>
    <property type="project" value="UniProtKB-UniRule"/>
</dbReference>
<feature type="chain" id="PRO_5011817350" description="Metalloendopeptidase" evidence="7">
    <location>
        <begin position="23"/>
        <end position="622"/>
    </location>
</feature>
<dbReference type="Gene3D" id="3.40.390.10">
    <property type="entry name" value="Collagenase (Catalytic Domain)"/>
    <property type="match status" value="2"/>
</dbReference>
<dbReference type="InterPro" id="IPR034035">
    <property type="entry name" value="Astacin-like_dom"/>
</dbReference>
<feature type="active site" evidence="6">
    <location>
        <position position="518"/>
    </location>
</feature>
<evidence type="ECO:0000256" key="7">
    <source>
        <dbReference type="RuleBase" id="RU361183"/>
    </source>
</evidence>
<feature type="binding site" evidence="6">
    <location>
        <position position="204"/>
    </location>
    <ligand>
        <name>Zn(2+)</name>
        <dbReference type="ChEBI" id="CHEBI:29105"/>
        <note>catalytic</note>
    </ligand>
</feature>
<evidence type="ECO:0000256" key="6">
    <source>
        <dbReference type="PROSITE-ProRule" id="PRU01211"/>
    </source>
</evidence>
<keyword evidence="3 6" id="KW-0378">Hydrolase</keyword>
<feature type="domain" description="Peptidase M12A" evidence="8">
    <location>
        <begin position="90"/>
        <end position="298"/>
    </location>
</feature>
<dbReference type="SUPFAM" id="SSF55486">
    <property type="entry name" value="Metalloproteases ('zincins'), catalytic domain"/>
    <property type="match status" value="2"/>
</dbReference>
<dbReference type="CDD" id="cd04280">
    <property type="entry name" value="ZnMc_astacin_like"/>
    <property type="match status" value="2"/>
</dbReference>
<evidence type="ECO:0000259" key="8">
    <source>
        <dbReference type="PROSITE" id="PS51864"/>
    </source>
</evidence>
<comment type="cofactor">
    <cofactor evidence="6 7">
        <name>Zn(2+)</name>
        <dbReference type="ChEBI" id="CHEBI:29105"/>
    </cofactor>
    <text evidence="6 7">Binds 1 zinc ion per subunit.</text>
</comment>
<feature type="binding site" evidence="6">
    <location>
        <position position="194"/>
    </location>
    <ligand>
        <name>Zn(2+)</name>
        <dbReference type="ChEBI" id="CHEBI:29105"/>
        <note>catalytic</note>
    </ligand>
</feature>